<gene>
    <name evidence="26" type="primary">ypdA</name>
    <name evidence="26" type="ORF">NCTC7928_01159</name>
</gene>
<dbReference type="Pfam" id="PF02518">
    <property type="entry name" value="HATPase_c"/>
    <property type="match status" value="1"/>
</dbReference>
<proteinExistence type="predicted"/>
<dbReference type="EC" id="2.7.13.3" evidence="4"/>
<evidence type="ECO:0000256" key="3">
    <source>
        <dbReference type="ARBA" id="ARBA00004496"/>
    </source>
</evidence>
<evidence type="ECO:0000256" key="4">
    <source>
        <dbReference type="ARBA" id="ARBA00012438"/>
    </source>
</evidence>
<evidence type="ECO:0000259" key="24">
    <source>
        <dbReference type="PROSITE" id="PS50110"/>
    </source>
</evidence>
<evidence type="ECO:0000256" key="2">
    <source>
        <dbReference type="ARBA" id="ARBA00004429"/>
    </source>
</evidence>
<dbReference type="InterPro" id="IPR003018">
    <property type="entry name" value="GAF"/>
</dbReference>
<dbReference type="Gene3D" id="3.30.450.40">
    <property type="match status" value="1"/>
</dbReference>
<comment type="catalytic activity">
    <reaction evidence="1">
        <text>ATP + protein L-histidine = ADP + protein N-phospho-L-histidine.</text>
        <dbReference type="EC" id="2.7.13.3"/>
    </reaction>
</comment>
<name>A0A376L9J5_ECOLX</name>
<dbReference type="GO" id="GO:0003677">
    <property type="term" value="F:DNA binding"/>
    <property type="evidence" value="ECO:0007669"/>
    <property type="project" value="UniProtKB-KW"/>
</dbReference>
<keyword evidence="16" id="KW-0805">Transcription regulation</keyword>
<dbReference type="InterPro" id="IPR047965">
    <property type="entry name" value="YpdA-like_HATPase"/>
</dbReference>
<evidence type="ECO:0000256" key="12">
    <source>
        <dbReference type="ARBA" id="ARBA00022777"/>
    </source>
</evidence>
<accession>A0A376L9J5</accession>
<feature type="transmembrane region" description="Helical" evidence="23">
    <location>
        <begin position="106"/>
        <end position="128"/>
    </location>
</feature>
<keyword evidence="6" id="KW-0963">Cytoplasm</keyword>
<evidence type="ECO:0000256" key="21">
    <source>
        <dbReference type="ARBA" id="ARBA00074625"/>
    </source>
</evidence>
<evidence type="ECO:0000256" key="1">
    <source>
        <dbReference type="ARBA" id="ARBA00000085"/>
    </source>
</evidence>
<dbReference type="SUPFAM" id="SSF55874">
    <property type="entry name" value="ATPase domain of HSP90 chaperone/DNA topoisomerase II/histidine kinase"/>
    <property type="match status" value="1"/>
</dbReference>
<keyword evidence="13" id="KW-0067">ATP-binding</keyword>
<feature type="modified residue" description="4-aspartylphosphate" evidence="22">
    <location>
        <position position="624"/>
    </location>
</feature>
<evidence type="ECO:0000256" key="9">
    <source>
        <dbReference type="ARBA" id="ARBA00022679"/>
    </source>
</evidence>
<keyword evidence="7" id="KW-0997">Cell inner membrane</keyword>
<dbReference type="AlphaFoldDB" id="A0A376L9J5"/>
<feature type="transmembrane region" description="Helical" evidence="23">
    <location>
        <begin position="140"/>
        <end position="161"/>
    </location>
</feature>
<reference evidence="26 27" key="1">
    <citation type="submission" date="2018-06" db="EMBL/GenBank/DDBJ databases">
        <authorList>
            <consortium name="Pathogen Informatics"/>
            <person name="Doyle S."/>
        </authorList>
    </citation>
    <scope>NUCLEOTIDE SEQUENCE [LARGE SCALE GENOMIC DNA]</scope>
    <source>
        <strain evidence="26 27">NCTC7928</strain>
    </source>
</reference>
<feature type="transmembrane region" description="Helical" evidence="23">
    <location>
        <begin position="76"/>
        <end position="99"/>
    </location>
</feature>
<feature type="domain" description="Response regulatory" evidence="24">
    <location>
        <begin position="573"/>
        <end position="687"/>
    </location>
</feature>
<evidence type="ECO:0000256" key="17">
    <source>
        <dbReference type="ARBA" id="ARBA00023125"/>
    </source>
</evidence>
<comment type="subcellular location">
    <subcellularLocation>
        <location evidence="2">Cell inner membrane</location>
        <topology evidence="2">Multi-pass membrane protein</topology>
    </subcellularLocation>
    <subcellularLocation>
        <location evidence="3">Cytoplasm</location>
    </subcellularLocation>
</comment>
<dbReference type="PROSITE" id="PS50110">
    <property type="entry name" value="RESPONSE_REGULATORY"/>
    <property type="match status" value="1"/>
</dbReference>
<dbReference type="GO" id="GO:0005737">
    <property type="term" value="C:cytoplasm"/>
    <property type="evidence" value="ECO:0007669"/>
    <property type="project" value="UniProtKB-SubCell"/>
</dbReference>
<dbReference type="GO" id="GO:0005886">
    <property type="term" value="C:plasma membrane"/>
    <property type="evidence" value="ECO:0007669"/>
    <property type="project" value="UniProtKB-SubCell"/>
</dbReference>
<keyword evidence="9" id="KW-0808">Transferase</keyword>
<dbReference type="InterPro" id="IPR007492">
    <property type="entry name" value="LytTR_DNA-bd_dom"/>
</dbReference>
<dbReference type="PANTHER" id="PTHR34220:SF7">
    <property type="entry name" value="SENSOR HISTIDINE KINASE YPDA"/>
    <property type="match status" value="1"/>
</dbReference>
<keyword evidence="12 26" id="KW-0418">Kinase</keyword>
<keyword evidence="19" id="KW-0804">Transcription</keyword>
<dbReference type="Pfam" id="PF01590">
    <property type="entry name" value="GAF"/>
    <property type="match status" value="1"/>
</dbReference>
<dbReference type="InterPro" id="IPR011006">
    <property type="entry name" value="CheY-like_superfamily"/>
</dbReference>
<evidence type="ECO:0000256" key="19">
    <source>
        <dbReference type="ARBA" id="ARBA00023163"/>
    </source>
</evidence>
<evidence type="ECO:0000256" key="8">
    <source>
        <dbReference type="ARBA" id="ARBA00022553"/>
    </source>
</evidence>
<feature type="transmembrane region" description="Helical" evidence="23">
    <location>
        <begin position="6"/>
        <end position="25"/>
    </location>
</feature>
<dbReference type="EMBL" id="UGAB01000002">
    <property type="protein sequence ID" value="STF40600.1"/>
    <property type="molecule type" value="Genomic_DNA"/>
</dbReference>
<evidence type="ECO:0000256" key="18">
    <source>
        <dbReference type="ARBA" id="ARBA00023136"/>
    </source>
</evidence>
<dbReference type="Gene3D" id="2.40.50.40">
    <property type="match status" value="1"/>
</dbReference>
<dbReference type="PANTHER" id="PTHR34220">
    <property type="entry name" value="SENSOR HISTIDINE KINASE YPDA"/>
    <property type="match status" value="1"/>
</dbReference>
<dbReference type="FunFam" id="2.40.50.40:FF:000013">
    <property type="entry name" value="Two-component system response regulator"/>
    <property type="match status" value="1"/>
</dbReference>
<dbReference type="Gene3D" id="1.10.1760.20">
    <property type="match status" value="1"/>
</dbReference>
<dbReference type="SMART" id="SM00448">
    <property type="entry name" value="REC"/>
    <property type="match status" value="1"/>
</dbReference>
<dbReference type="FunFam" id="3.30.450.40:FF:000027">
    <property type="entry name" value="Sensor histidine kinase YpdA"/>
    <property type="match status" value="1"/>
</dbReference>
<dbReference type="InterPro" id="IPR011620">
    <property type="entry name" value="Sig_transdc_His_kinase_LytS_TM"/>
</dbReference>
<dbReference type="FunFam" id="3.40.50.2300:FF:000104">
    <property type="entry name" value="Two-component system response regulator"/>
    <property type="match status" value="1"/>
</dbReference>
<dbReference type="SUPFAM" id="SSF55781">
    <property type="entry name" value="GAF domain-like"/>
    <property type="match status" value="1"/>
</dbReference>
<evidence type="ECO:0000256" key="14">
    <source>
        <dbReference type="ARBA" id="ARBA00022989"/>
    </source>
</evidence>
<organism evidence="26 27">
    <name type="scientific">Escherichia coli</name>
    <dbReference type="NCBI Taxonomy" id="562"/>
    <lineage>
        <taxon>Bacteria</taxon>
        <taxon>Pseudomonadati</taxon>
        <taxon>Pseudomonadota</taxon>
        <taxon>Gammaproteobacteria</taxon>
        <taxon>Enterobacterales</taxon>
        <taxon>Enterobacteriaceae</taxon>
        <taxon>Escherichia</taxon>
    </lineage>
</organism>
<feature type="domain" description="HTH LytTR-type" evidence="25">
    <location>
        <begin position="710"/>
        <end position="815"/>
    </location>
</feature>
<evidence type="ECO:0000256" key="15">
    <source>
        <dbReference type="ARBA" id="ARBA00023012"/>
    </source>
</evidence>
<feature type="transmembrane region" description="Helical" evidence="23">
    <location>
        <begin position="173"/>
        <end position="191"/>
    </location>
</feature>
<dbReference type="Pfam" id="PF07694">
    <property type="entry name" value="5TM-5TMR_LYT"/>
    <property type="match status" value="1"/>
</dbReference>
<keyword evidence="5" id="KW-1003">Cell membrane</keyword>
<keyword evidence="17" id="KW-0238">DNA-binding</keyword>
<evidence type="ECO:0000256" key="22">
    <source>
        <dbReference type="PROSITE-ProRule" id="PRU00169"/>
    </source>
</evidence>
<feature type="transmembrane region" description="Helical" evidence="23">
    <location>
        <begin position="45"/>
        <end position="64"/>
    </location>
</feature>
<dbReference type="SUPFAM" id="SSF52172">
    <property type="entry name" value="CheY-like"/>
    <property type="match status" value="1"/>
</dbReference>
<dbReference type="InterPro" id="IPR029016">
    <property type="entry name" value="GAF-like_dom_sf"/>
</dbReference>
<dbReference type="GO" id="GO:0000155">
    <property type="term" value="F:phosphorelay sensor kinase activity"/>
    <property type="evidence" value="ECO:0007669"/>
    <property type="project" value="InterPro"/>
</dbReference>
<evidence type="ECO:0000256" key="5">
    <source>
        <dbReference type="ARBA" id="ARBA00022475"/>
    </source>
</evidence>
<dbReference type="CDD" id="cd16955">
    <property type="entry name" value="HATPase_YpdA-like"/>
    <property type="match status" value="1"/>
</dbReference>
<evidence type="ECO:0000259" key="25">
    <source>
        <dbReference type="PROSITE" id="PS50930"/>
    </source>
</evidence>
<keyword evidence="15" id="KW-0902">Two-component regulatory system</keyword>
<evidence type="ECO:0000256" key="10">
    <source>
        <dbReference type="ARBA" id="ARBA00022692"/>
    </source>
</evidence>
<dbReference type="InterPro" id="IPR010559">
    <property type="entry name" value="Sig_transdc_His_kin_internal"/>
</dbReference>
<dbReference type="CDD" id="cd17532">
    <property type="entry name" value="REC_LytTR_AlgR-like"/>
    <property type="match status" value="1"/>
</dbReference>
<keyword evidence="10 23" id="KW-0812">Transmembrane</keyword>
<evidence type="ECO:0000256" key="20">
    <source>
        <dbReference type="ARBA" id="ARBA00072732"/>
    </source>
</evidence>
<dbReference type="FunFam" id="2.20.25.10:FF:000010">
    <property type="entry name" value="Two-component system response regulator"/>
    <property type="match status" value="1"/>
</dbReference>
<evidence type="ECO:0000256" key="11">
    <source>
        <dbReference type="ARBA" id="ARBA00022741"/>
    </source>
</evidence>
<keyword evidence="8 22" id="KW-0597">Phosphoprotein</keyword>
<evidence type="ECO:0000313" key="26">
    <source>
        <dbReference type="EMBL" id="STF40600.1"/>
    </source>
</evidence>
<dbReference type="Gene3D" id="3.40.50.2300">
    <property type="match status" value="1"/>
</dbReference>
<keyword evidence="18 23" id="KW-0472">Membrane</keyword>
<evidence type="ECO:0000256" key="16">
    <source>
        <dbReference type="ARBA" id="ARBA00023015"/>
    </source>
</evidence>
<evidence type="ECO:0000313" key="27">
    <source>
        <dbReference type="Proteomes" id="UP000254877"/>
    </source>
</evidence>
<sequence length="815" mass="92064">MHEIFNMLLAVFDRAALMLICLFFLIRIRLFRELLHKSAHSPKELLAVTAIFSLFALFSTWSGVPVEGSLVNVRIIAVMSGGILFGPWVGIITGVIAGIHRYLIDIGGVTAIPCFITSILAGCISGWINLKIPKAQRWRVGILGGMLCETLTMILVIVWAPTTALGIDIVSKIGIPMILGSVCIGFIVLLVQSVEGEKEASAARQAKLALDIANKTLPLFRHVNSESLRKVCEIIRDDIHADAVAITNTDHVLAYVGVGEHNYQNGDDFISPTTRQAMNYGKIIIKNNDEAHRTPEIHSMLVIPLWEKGVVTGTLKIYYCHAHQITSSLQEMAVGLSQIISTQLEVSRAEQLREMANKAELRALQSKINPHFLFNALNAISSSIRLNPDTARQLIFNLSRYLRYNIELKDDEQIDIKKELYQIKDYIAIEQARFGDKLTVIYDIDEEVNCCIPSLLIQPLVENAIVHGIQPCKGKGVVTISVAECGNRVRIAVRDTGHGIDPKVIERVEANEMPGNKIGLLNVHHRVKLLYGEGLHIRRLEPGTEIAFYIPNQRTPSRLTGYVIALSRSDIVKVIIVEDEFLAQQELSWLIKEHSQMEIVGTFDDGLDVLKFLQHNRVDAIFLDINIPSLDGVLLAQNISQFAHKPFIVFITAWKEHAVEAFELEAFDYILKPYQESRITGMLQKLEAAWQQQQTSSTPAATVTRENDTINLVKDERIIVTPINDIYYAEAHEKMTFVYTRRESYVMPMNITEFCSKLPPSHFFRCHRSFCVNLNKIREIEPWFNNTYILRLKDLDFEVPVSRSKVKEFRQLMHL</sequence>
<evidence type="ECO:0000256" key="6">
    <source>
        <dbReference type="ARBA" id="ARBA00022490"/>
    </source>
</evidence>
<evidence type="ECO:0000256" key="23">
    <source>
        <dbReference type="SAM" id="Phobius"/>
    </source>
</evidence>
<dbReference type="Gene3D" id="3.30.565.10">
    <property type="entry name" value="Histidine kinase-like ATPase, C-terminal domain"/>
    <property type="match status" value="1"/>
</dbReference>
<protein>
    <recommendedName>
        <fullName evidence="20">Sensor histidine kinase YpdA</fullName>
        <ecNumber evidence="4">2.7.13.3</ecNumber>
    </recommendedName>
    <alternativeName>
        <fullName evidence="21">Transcriptional regulatory protein YpdB</fullName>
    </alternativeName>
</protein>
<dbReference type="Pfam" id="PF00072">
    <property type="entry name" value="Response_reg"/>
    <property type="match status" value="1"/>
</dbReference>
<dbReference type="InterPro" id="IPR001789">
    <property type="entry name" value="Sig_transdc_resp-reg_receiver"/>
</dbReference>
<dbReference type="Gene3D" id="2.20.25.10">
    <property type="match status" value="1"/>
</dbReference>
<evidence type="ECO:0000256" key="13">
    <source>
        <dbReference type="ARBA" id="ARBA00022840"/>
    </source>
</evidence>
<dbReference type="Pfam" id="PF06580">
    <property type="entry name" value="His_kinase"/>
    <property type="match status" value="1"/>
</dbReference>
<dbReference type="GO" id="GO:0005524">
    <property type="term" value="F:ATP binding"/>
    <property type="evidence" value="ECO:0007669"/>
    <property type="project" value="UniProtKB-KW"/>
</dbReference>
<evidence type="ECO:0000256" key="7">
    <source>
        <dbReference type="ARBA" id="ARBA00022519"/>
    </source>
</evidence>
<dbReference type="FunFam" id="3.30.565.10:FF:000036">
    <property type="entry name" value="Sensor histidine kinase YpdA"/>
    <property type="match status" value="1"/>
</dbReference>
<dbReference type="InterPro" id="IPR036890">
    <property type="entry name" value="HATPase_C_sf"/>
</dbReference>
<dbReference type="Pfam" id="PF04397">
    <property type="entry name" value="LytTR"/>
    <property type="match status" value="1"/>
</dbReference>
<keyword evidence="14 23" id="KW-1133">Transmembrane helix</keyword>
<dbReference type="SMART" id="SM00387">
    <property type="entry name" value="HATPase_c"/>
    <property type="match status" value="1"/>
</dbReference>
<keyword evidence="11" id="KW-0547">Nucleotide-binding</keyword>
<dbReference type="InterPro" id="IPR050640">
    <property type="entry name" value="Bact_2-comp_sensor_kinase"/>
</dbReference>
<dbReference type="GO" id="GO:0071555">
    <property type="term" value="P:cell wall organization"/>
    <property type="evidence" value="ECO:0007669"/>
    <property type="project" value="InterPro"/>
</dbReference>
<dbReference type="SMART" id="SM00850">
    <property type="entry name" value="LytTR"/>
    <property type="match status" value="1"/>
</dbReference>
<dbReference type="InterPro" id="IPR003594">
    <property type="entry name" value="HATPase_dom"/>
</dbReference>
<dbReference type="PROSITE" id="PS50930">
    <property type="entry name" value="HTH_LYTTR"/>
    <property type="match status" value="1"/>
</dbReference>
<dbReference type="FunFam" id="1.10.1760.20:FF:000002">
    <property type="entry name" value="Sensor histidine kinase YpdA"/>
    <property type="match status" value="1"/>
</dbReference>
<dbReference type="Proteomes" id="UP000254877">
    <property type="component" value="Unassembled WGS sequence"/>
</dbReference>